<reference evidence="1 2" key="1">
    <citation type="journal article" date="2024" name="Ann. Entomol. Soc. Am.">
        <title>Genomic analyses of the southern and eastern yellowjacket wasps (Hymenoptera: Vespidae) reveal evolutionary signatures of social life.</title>
        <authorList>
            <person name="Catto M.A."/>
            <person name="Caine P.B."/>
            <person name="Orr S.E."/>
            <person name="Hunt B.G."/>
            <person name="Goodisman M.A.D."/>
        </authorList>
    </citation>
    <scope>NUCLEOTIDE SEQUENCE [LARGE SCALE GENOMIC DNA]</scope>
    <source>
        <strain evidence="1">233</strain>
        <tissue evidence="1">Head and thorax</tissue>
    </source>
</reference>
<evidence type="ECO:0000313" key="2">
    <source>
        <dbReference type="Proteomes" id="UP001607302"/>
    </source>
</evidence>
<accession>A0ABD2AXD7</accession>
<feature type="non-terminal residue" evidence="1">
    <location>
        <position position="140"/>
    </location>
</feature>
<protein>
    <submittedName>
        <fullName evidence="1">Uncharacterized protein</fullName>
    </submittedName>
</protein>
<gene>
    <name evidence="1" type="ORF">V1478_008853</name>
</gene>
<dbReference type="EMBL" id="JAUDFV010000139">
    <property type="protein sequence ID" value="KAL2724340.1"/>
    <property type="molecule type" value="Genomic_DNA"/>
</dbReference>
<dbReference type="AlphaFoldDB" id="A0ABD2AXD7"/>
<comment type="caution">
    <text evidence="1">The sequence shown here is derived from an EMBL/GenBank/DDBJ whole genome shotgun (WGS) entry which is preliminary data.</text>
</comment>
<sequence length="140" mass="15472">MTKATTTTTTTTTNEYAVCNFNGILYVSTGILKNTRHSNHHHGESNLAGVISSSFNETDEIGKTDSLGPTTFCRADSSKLVLHESLACKINSWESLPVSNPIPKIKVNRYKYIDSLTPTTILSLFRVSEQKRNACVETFL</sequence>
<proteinExistence type="predicted"/>
<name>A0ABD2AXD7_VESSQ</name>
<evidence type="ECO:0000313" key="1">
    <source>
        <dbReference type="EMBL" id="KAL2724340.1"/>
    </source>
</evidence>
<dbReference type="Proteomes" id="UP001607302">
    <property type="component" value="Unassembled WGS sequence"/>
</dbReference>
<keyword evidence="2" id="KW-1185">Reference proteome</keyword>
<organism evidence="1 2">
    <name type="scientific">Vespula squamosa</name>
    <name type="common">Southern yellow jacket</name>
    <name type="synonym">Wasp</name>
    <dbReference type="NCBI Taxonomy" id="30214"/>
    <lineage>
        <taxon>Eukaryota</taxon>
        <taxon>Metazoa</taxon>
        <taxon>Ecdysozoa</taxon>
        <taxon>Arthropoda</taxon>
        <taxon>Hexapoda</taxon>
        <taxon>Insecta</taxon>
        <taxon>Pterygota</taxon>
        <taxon>Neoptera</taxon>
        <taxon>Endopterygota</taxon>
        <taxon>Hymenoptera</taxon>
        <taxon>Apocrita</taxon>
        <taxon>Aculeata</taxon>
        <taxon>Vespoidea</taxon>
        <taxon>Vespidae</taxon>
        <taxon>Vespinae</taxon>
        <taxon>Vespula</taxon>
    </lineage>
</organism>